<comment type="caution">
    <text evidence="2">The sequence shown here is derived from an EMBL/GenBank/DDBJ whole genome shotgun (WGS) entry which is preliminary data.</text>
</comment>
<evidence type="ECO:0000313" key="2">
    <source>
        <dbReference type="EMBL" id="KAH0449234.1"/>
    </source>
</evidence>
<reference evidence="2 3" key="1">
    <citation type="journal article" date="2021" name="Hortic Res">
        <title>Chromosome-scale assembly of the Dendrobium chrysotoxum genome enhances the understanding of orchid evolution.</title>
        <authorList>
            <person name="Zhang Y."/>
            <person name="Zhang G.Q."/>
            <person name="Zhang D."/>
            <person name="Liu X.D."/>
            <person name="Xu X.Y."/>
            <person name="Sun W.H."/>
            <person name="Yu X."/>
            <person name="Zhu X."/>
            <person name="Wang Z.W."/>
            <person name="Zhao X."/>
            <person name="Zhong W.Y."/>
            <person name="Chen H."/>
            <person name="Yin W.L."/>
            <person name="Huang T."/>
            <person name="Niu S.C."/>
            <person name="Liu Z.J."/>
        </authorList>
    </citation>
    <scope>NUCLEOTIDE SEQUENCE [LARGE SCALE GENOMIC DNA]</scope>
    <source>
        <strain evidence="2">Lindl</strain>
    </source>
</reference>
<dbReference type="PANTHER" id="PTHR37708">
    <property type="entry name" value="HOMEOBOX HOX-B3-LIKE PROTEIN"/>
    <property type="match status" value="1"/>
</dbReference>
<proteinExistence type="predicted"/>
<protein>
    <submittedName>
        <fullName evidence="2">Uncharacterized protein</fullName>
    </submittedName>
</protein>
<gene>
    <name evidence="2" type="ORF">IEQ34_023034</name>
</gene>
<dbReference type="AlphaFoldDB" id="A0AAV7FKD8"/>
<dbReference type="Proteomes" id="UP000775213">
    <property type="component" value="Unassembled WGS sequence"/>
</dbReference>
<sequence>MAELFVHKQTKRHYHHHLLFPVLEFLEPPALFHQPFPNALRPFRRGPMYSTYAELRDRMRRVKKARLGPLTPIPLPLKKSEVLGSVDRSFALSRENRKPPLRFNKFMTPFPPIASKPELRKSVSASGGRTEERKSRPGGIFSVRRSFSGLNELKEISMVPVSGIKEESRGGRGQSKGSLRKSVTGSSARS</sequence>
<accession>A0AAV7FKD8</accession>
<name>A0AAV7FKD8_DENCH</name>
<feature type="compositionally biased region" description="Polar residues" evidence="1">
    <location>
        <begin position="175"/>
        <end position="190"/>
    </location>
</feature>
<evidence type="ECO:0000313" key="3">
    <source>
        <dbReference type="Proteomes" id="UP000775213"/>
    </source>
</evidence>
<dbReference type="EMBL" id="JAGFBR010000019">
    <property type="protein sequence ID" value="KAH0449234.1"/>
    <property type="molecule type" value="Genomic_DNA"/>
</dbReference>
<evidence type="ECO:0000256" key="1">
    <source>
        <dbReference type="SAM" id="MobiDB-lite"/>
    </source>
</evidence>
<keyword evidence="3" id="KW-1185">Reference proteome</keyword>
<feature type="region of interest" description="Disordered" evidence="1">
    <location>
        <begin position="159"/>
        <end position="190"/>
    </location>
</feature>
<dbReference type="PANTHER" id="PTHR37708:SF2">
    <property type="entry name" value="HOMEOBOX HOX-B3-LIKE PROTEIN"/>
    <property type="match status" value="1"/>
</dbReference>
<feature type="region of interest" description="Disordered" evidence="1">
    <location>
        <begin position="112"/>
        <end position="141"/>
    </location>
</feature>
<organism evidence="2 3">
    <name type="scientific">Dendrobium chrysotoxum</name>
    <name type="common">Orchid</name>
    <dbReference type="NCBI Taxonomy" id="161865"/>
    <lineage>
        <taxon>Eukaryota</taxon>
        <taxon>Viridiplantae</taxon>
        <taxon>Streptophyta</taxon>
        <taxon>Embryophyta</taxon>
        <taxon>Tracheophyta</taxon>
        <taxon>Spermatophyta</taxon>
        <taxon>Magnoliopsida</taxon>
        <taxon>Liliopsida</taxon>
        <taxon>Asparagales</taxon>
        <taxon>Orchidaceae</taxon>
        <taxon>Epidendroideae</taxon>
        <taxon>Malaxideae</taxon>
        <taxon>Dendrobiinae</taxon>
        <taxon>Dendrobium</taxon>
    </lineage>
</organism>